<dbReference type="PANTHER" id="PTHR21717:SF61">
    <property type="match status" value="1"/>
</dbReference>
<evidence type="ECO:0000259" key="3">
    <source>
        <dbReference type="PROSITE" id="PS50090"/>
    </source>
</evidence>
<dbReference type="InterPro" id="IPR017930">
    <property type="entry name" value="Myb_dom"/>
</dbReference>
<dbReference type="PANTHER" id="PTHR21717">
    <property type="entry name" value="TELOMERIC REPEAT BINDING PROTEIN"/>
    <property type="match status" value="1"/>
</dbReference>
<keyword evidence="6" id="KW-1185">Reference proteome</keyword>
<dbReference type="Pfam" id="PF23603">
    <property type="entry name" value="Ubiquitin_TPR1"/>
    <property type="match status" value="1"/>
</dbReference>
<dbReference type="SMART" id="SM00717">
    <property type="entry name" value="SANT"/>
    <property type="match status" value="1"/>
</dbReference>
<dbReference type="CDD" id="cd11660">
    <property type="entry name" value="SANT_TRF"/>
    <property type="match status" value="1"/>
</dbReference>
<dbReference type="Gene3D" id="1.10.246.220">
    <property type="match status" value="1"/>
</dbReference>
<evidence type="ECO:0000259" key="4">
    <source>
        <dbReference type="PROSITE" id="PS51294"/>
    </source>
</evidence>
<keyword evidence="1" id="KW-0238">DNA-binding</keyword>
<dbReference type="Gramene" id="TRITD3Av1G283350.6">
    <property type="protein sequence ID" value="TRITD3Av1G283350.6"/>
    <property type="gene ID" value="TRITD3Av1G283350"/>
</dbReference>
<feature type="compositionally biased region" description="Basic and acidic residues" evidence="2">
    <location>
        <begin position="1"/>
        <end position="11"/>
    </location>
</feature>
<gene>
    <name evidence="5" type="ORF">TRITD_3Av1G283350</name>
</gene>
<organism evidence="5 6">
    <name type="scientific">Triticum turgidum subsp. durum</name>
    <name type="common">Durum wheat</name>
    <name type="synonym">Triticum durum</name>
    <dbReference type="NCBI Taxonomy" id="4567"/>
    <lineage>
        <taxon>Eukaryota</taxon>
        <taxon>Viridiplantae</taxon>
        <taxon>Streptophyta</taxon>
        <taxon>Embryophyta</taxon>
        <taxon>Tracheophyta</taxon>
        <taxon>Spermatophyta</taxon>
        <taxon>Magnoliopsida</taxon>
        <taxon>Liliopsida</taxon>
        <taxon>Poales</taxon>
        <taxon>Poaceae</taxon>
        <taxon>BOP clade</taxon>
        <taxon>Pooideae</taxon>
        <taxon>Triticodae</taxon>
        <taxon>Triticeae</taxon>
        <taxon>Triticinae</taxon>
        <taxon>Triticum</taxon>
    </lineage>
</organism>
<sequence>MVVRKRLDYGSRGHQVPAMPRVPSSARGKRSARRKKDEMSPFDLLATVAGTLLVDHENSSNNAPSINAAALTYARKRKSVKAEQCDDAPPLKSIAVESCIAGSGGVCASPRQSNICLAENSSTRNECESSRSLEATNQVQVQQPMDGDTTALYSLVSSVDLDGRPPALVSSDSSSGVPLCIHDKDRNTSPLCHAEARHAADRDDDENSSGCTHPCTMGNNKSYMPQYTGDSRIRKMFASKIRKAARNKMCGEMSNKGSKLNLGGKKISTTRQRVQRAMFKRQKPVRRHFTPSSAKGILTEASGASFSVEGQNPLCGSEDYNVKLRIKSFTIPELFIEIPENATVGSLKRTVMDVVTSIIESGLRVGVLLQGKSIQDDNKTLRQARICHGENLENIDFTLECEAGQSSSHGVRIPEEMDFHGADAMKPLAMVKCEEPFSETKAGYNNQQRVQASPNRVQSEHGSVHSLFETTAHEASASSQAIVPVASPSSEALAIVPVCKSKRPAIGQRRIRRPFSLPEVEALVEAVEQLGTGRWRDVKMLAFDNTDHRTYVDLKDKWKTLVHTASISPQQRRGEPVPQGLLDRVLAAQAYWSQQQQQVLSGKASGQACSSSC</sequence>
<protein>
    <submittedName>
        <fullName evidence="5">Uncharacterized protein</fullName>
    </submittedName>
</protein>
<accession>A0A9R0VV62</accession>
<dbReference type="Proteomes" id="UP000324705">
    <property type="component" value="Chromosome 3A"/>
</dbReference>
<dbReference type="InterPro" id="IPR057625">
    <property type="entry name" value="TPR1-6-like_ubiquitin"/>
</dbReference>
<evidence type="ECO:0000313" key="6">
    <source>
        <dbReference type="Proteomes" id="UP000324705"/>
    </source>
</evidence>
<dbReference type="EMBL" id="LT934115">
    <property type="protein sequence ID" value="VAH70226.1"/>
    <property type="molecule type" value="Genomic_DNA"/>
</dbReference>
<dbReference type="SUPFAM" id="SSF46689">
    <property type="entry name" value="Homeodomain-like"/>
    <property type="match status" value="1"/>
</dbReference>
<dbReference type="InterPro" id="IPR009057">
    <property type="entry name" value="Homeodomain-like_sf"/>
</dbReference>
<dbReference type="PROSITE" id="PS51294">
    <property type="entry name" value="HTH_MYB"/>
    <property type="match status" value="1"/>
</dbReference>
<dbReference type="InterPro" id="IPR029071">
    <property type="entry name" value="Ubiquitin-like_domsf"/>
</dbReference>
<dbReference type="PROSITE" id="PS50090">
    <property type="entry name" value="MYB_LIKE"/>
    <property type="match status" value="1"/>
</dbReference>
<proteinExistence type="predicted"/>
<dbReference type="AlphaFoldDB" id="A0A9R0VV62"/>
<name>A0A9R0VV62_TRITD</name>
<feature type="region of interest" description="Disordered" evidence="2">
    <location>
        <begin position="1"/>
        <end position="39"/>
    </location>
</feature>
<dbReference type="SUPFAM" id="SSF54236">
    <property type="entry name" value="Ubiquitin-like"/>
    <property type="match status" value="1"/>
</dbReference>
<dbReference type="CDD" id="cd17039">
    <property type="entry name" value="Ubl_ubiquitin_like"/>
    <property type="match status" value="1"/>
</dbReference>
<dbReference type="InterPro" id="IPR001005">
    <property type="entry name" value="SANT/Myb"/>
</dbReference>
<feature type="domain" description="Myb-like" evidence="3">
    <location>
        <begin position="507"/>
        <end position="562"/>
    </location>
</feature>
<dbReference type="InterPro" id="IPR031105">
    <property type="entry name" value="TRP_plant"/>
</dbReference>
<dbReference type="GO" id="GO:0042162">
    <property type="term" value="F:telomeric DNA binding"/>
    <property type="evidence" value="ECO:0007669"/>
    <property type="project" value="UniProtKB-ARBA"/>
</dbReference>
<evidence type="ECO:0000256" key="1">
    <source>
        <dbReference type="ARBA" id="ARBA00023125"/>
    </source>
</evidence>
<reference evidence="5 6" key="1">
    <citation type="submission" date="2017-09" db="EMBL/GenBank/DDBJ databases">
        <authorList>
            <consortium name="International Durum Wheat Genome Sequencing Consortium (IDWGSC)"/>
            <person name="Milanesi L."/>
        </authorList>
    </citation>
    <scope>NUCLEOTIDE SEQUENCE [LARGE SCALE GENOMIC DNA]</scope>
    <source>
        <strain evidence="6">cv. Svevo</strain>
    </source>
</reference>
<feature type="domain" description="HTH myb-type" evidence="4">
    <location>
        <begin position="507"/>
        <end position="566"/>
    </location>
</feature>
<evidence type="ECO:0000256" key="2">
    <source>
        <dbReference type="SAM" id="MobiDB-lite"/>
    </source>
</evidence>
<evidence type="ECO:0000313" key="5">
    <source>
        <dbReference type="EMBL" id="VAH70226.1"/>
    </source>
</evidence>